<comment type="caution">
    <text evidence="4">The sequence shown here is derived from an EMBL/GenBank/DDBJ whole genome shotgun (WGS) entry which is preliminary data.</text>
</comment>
<evidence type="ECO:0000313" key="5">
    <source>
        <dbReference type="Proteomes" id="UP001642484"/>
    </source>
</evidence>
<dbReference type="SUPFAM" id="SSF53474">
    <property type="entry name" value="alpha/beta-Hydrolases"/>
    <property type="match status" value="1"/>
</dbReference>
<feature type="domain" description="AB hydrolase-1" evidence="3">
    <location>
        <begin position="29"/>
        <end position="78"/>
    </location>
</feature>
<name>A0ABP0M5D7_9DINO</name>
<proteinExistence type="inferred from homology"/>
<protein>
    <recommendedName>
        <fullName evidence="3">AB hydrolase-1 domain-containing protein</fullName>
    </recommendedName>
</protein>
<evidence type="ECO:0000313" key="4">
    <source>
        <dbReference type="EMBL" id="CAK9046706.1"/>
    </source>
</evidence>
<evidence type="ECO:0000259" key="3">
    <source>
        <dbReference type="Pfam" id="PF00561"/>
    </source>
</evidence>
<dbReference type="Gene3D" id="3.40.50.1820">
    <property type="entry name" value="alpha/beta hydrolase"/>
    <property type="match status" value="1"/>
</dbReference>
<dbReference type="EMBL" id="CAXAMN010015825">
    <property type="protein sequence ID" value="CAK9046706.1"/>
    <property type="molecule type" value="Genomic_DNA"/>
</dbReference>
<dbReference type="Pfam" id="PF00561">
    <property type="entry name" value="Abhydrolase_1"/>
    <property type="match status" value="1"/>
</dbReference>
<dbReference type="InterPro" id="IPR029058">
    <property type="entry name" value="AB_hydrolase_fold"/>
</dbReference>
<dbReference type="InterPro" id="IPR000073">
    <property type="entry name" value="AB_hydrolase_1"/>
</dbReference>
<keyword evidence="1" id="KW-0378">Hydrolase</keyword>
<reference evidence="4 5" key="1">
    <citation type="submission" date="2024-02" db="EMBL/GenBank/DDBJ databases">
        <authorList>
            <person name="Chen Y."/>
            <person name="Shah S."/>
            <person name="Dougan E. K."/>
            <person name="Thang M."/>
            <person name="Chan C."/>
        </authorList>
    </citation>
    <scope>NUCLEOTIDE SEQUENCE [LARGE SCALE GENOMIC DNA]</scope>
</reference>
<dbReference type="PANTHER" id="PTHR43329">
    <property type="entry name" value="EPOXIDE HYDROLASE"/>
    <property type="match status" value="1"/>
</dbReference>
<dbReference type="PRINTS" id="PR00412">
    <property type="entry name" value="EPOXHYDRLASE"/>
</dbReference>
<evidence type="ECO:0000256" key="1">
    <source>
        <dbReference type="ARBA" id="ARBA00022801"/>
    </source>
</evidence>
<gene>
    <name evidence="4" type="ORF">CCMP2556_LOCUS24247</name>
</gene>
<evidence type="ECO:0000256" key="2">
    <source>
        <dbReference type="ARBA" id="ARBA00038334"/>
    </source>
</evidence>
<keyword evidence="5" id="KW-1185">Reference proteome</keyword>
<organism evidence="4 5">
    <name type="scientific">Durusdinium trenchii</name>
    <dbReference type="NCBI Taxonomy" id="1381693"/>
    <lineage>
        <taxon>Eukaryota</taxon>
        <taxon>Sar</taxon>
        <taxon>Alveolata</taxon>
        <taxon>Dinophyceae</taxon>
        <taxon>Suessiales</taxon>
        <taxon>Symbiodiniaceae</taxon>
        <taxon>Durusdinium</taxon>
    </lineage>
</organism>
<comment type="similarity">
    <text evidence="2">Belongs to the AB hydrolase superfamily. Epoxide hydrolase family.</text>
</comment>
<dbReference type="Proteomes" id="UP001642484">
    <property type="component" value="Unassembled WGS sequence"/>
</dbReference>
<dbReference type="InterPro" id="IPR000639">
    <property type="entry name" value="Epox_hydrolase-like"/>
</dbReference>
<accession>A0ABP0M5D7</accession>
<sequence length="100" mass="11502">MAESSAHLRMVEVNGIRMRIAEEGDPSQPLVLLLHGWPEFWYSWRWQLKALANASYYAVAPDLRGFGQTEAPLAVEDYDCDFRLDRGRNPSALDKTFWLS</sequence>